<protein>
    <submittedName>
        <fullName evidence="1">Phage portal protein</fullName>
    </submittedName>
</protein>
<evidence type="ECO:0000313" key="1">
    <source>
        <dbReference type="EMBL" id="MFC3388126.1"/>
    </source>
</evidence>
<keyword evidence="2" id="KW-1185">Reference proteome</keyword>
<sequence length="380" mass="43778">MGFLDDVFKRNSELDWMYDLELLGEKSDQVYLKNLAIQICINKIASTISQSKFEVTTDDEENRNGLIYLLNHRANKNMNATRFWQRFIYKLVYDNEVLVIVTDDEELLIADEFEQTEYALFEDTFKNVIAKNYEYKRTFRMSEVIYLDYANEKMSGIIDGLFENYGELFGRMIAHQMHANQIRATLPIKMIAGKGDDAKEKAQSYLNKITESFRNNAFAVAPLQDGMDYKEHSGNSKTQSVEEINKATNGFVDKVAMALSIPKSLIYGDMADTKEASKNYMRFCINPLVKQIKDEFNSTFFEKTEILNGDGIDIRPLSIESIFERAEAIDKLISSGAFTPNEVRKEAGKDKVDDPKMDEFYMTKNYQQVNEMTSRGGENE</sequence>
<dbReference type="InterPro" id="IPR006944">
    <property type="entry name" value="Phage/GTA_portal"/>
</dbReference>
<proteinExistence type="predicted"/>
<name>A0ABV7N6E1_9STAP</name>
<dbReference type="InterPro" id="IPR006427">
    <property type="entry name" value="Portal_HK97"/>
</dbReference>
<dbReference type="Pfam" id="PF04860">
    <property type="entry name" value="Phage_portal"/>
    <property type="match status" value="1"/>
</dbReference>
<dbReference type="NCBIfam" id="TIGR01537">
    <property type="entry name" value="portal_HK97"/>
    <property type="match status" value="1"/>
</dbReference>
<dbReference type="Proteomes" id="UP001595637">
    <property type="component" value="Unassembled WGS sequence"/>
</dbReference>
<reference evidence="2" key="1">
    <citation type="journal article" date="2019" name="Int. J. Syst. Evol. Microbiol.">
        <title>The Global Catalogue of Microorganisms (GCM) 10K type strain sequencing project: providing services to taxonomists for standard genome sequencing and annotation.</title>
        <authorList>
            <consortium name="The Broad Institute Genomics Platform"/>
            <consortium name="The Broad Institute Genome Sequencing Center for Infectious Disease"/>
            <person name="Wu L."/>
            <person name="Ma J."/>
        </authorList>
    </citation>
    <scope>NUCLEOTIDE SEQUENCE [LARGE SCALE GENOMIC DNA]</scope>
    <source>
        <strain evidence="2">CCM 7756</strain>
    </source>
</reference>
<organism evidence="1 2">
    <name type="scientific">Salinicoccus sesuvii</name>
    <dbReference type="NCBI Taxonomy" id="868281"/>
    <lineage>
        <taxon>Bacteria</taxon>
        <taxon>Bacillati</taxon>
        <taxon>Bacillota</taxon>
        <taxon>Bacilli</taxon>
        <taxon>Bacillales</taxon>
        <taxon>Staphylococcaceae</taxon>
        <taxon>Salinicoccus</taxon>
    </lineage>
</organism>
<accession>A0ABV7N6E1</accession>
<dbReference type="RefSeq" id="WP_380653122.1">
    <property type="nucleotide sequence ID" value="NZ_JBHRVQ010000001.1"/>
</dbReference>
<gene>
    <name evidence="1" type="ORF">ACFOEO_06045</name>
</gene>
<comment type="caution">
    <text evidence="1">The sequence shown here is derived from an EMBL/GenBank/DDBJ whole genome shotgun (WGS) entry which is preliminary data.</text>
</comment>
<evidence type="ECO:0000313" key="2">
    <source>
        <dbReference type="Proteomes" id="UP001595637"/>
    </source>
</evidence>
<dbReference type="EMBL" id="JBHRVQ010000001">
    <property type="protein sequence ID" value="MFC3388126.1"/>
    <property type="molecule type" value="Genomic_DNA"/>
</dbReference>